<dbReference type="InterPro" id="IPR000683">
    <property type="entry name" value="Gfo/Idh/MocA-like_OxRdtase_N"/>
</dbReference>
<dbReference type="GO" id="GO:0016491">
    <property type="term" value="F:oxidoreductase activity"/>
    <property type="evidence" value="ECO:0007669"/>
    <property type="project" value="UniProtKB-KW"/>
</dbReference>
<evidence type="ECO:0000313" key="4">
    <source>
        <dbReference type="EMBL" id="MBB6048284.1"/>
    </source>
</evidence>
<sequence>MAKKVAVIGYGAAFNMGRHHLREMERAGMVPTAVCDLDKERLKAARQDFPGIKTYTRVASLLSKTDVDLVTVITPHVAHAPLALQCLKAGRAVVIEKPMTITTAQCDRLIAESEKQGVLLSTYHNRHWDGHILKAMELIGSGEIGEVYKIEAHMGGWGQPREWWRTQRSISGGILYDWGVHLLEYALQILQPSELVEVSGYAKSGFWQDSLPYGDDTNEDEAQLTARFKDGRWLSLNVSHLDSHPKNERGVLEITGTKGTYIMHFDRFIIRKHEGTELTIREGKNAPSEGQKFYNNIAAALEGKEELIITPQWARRPVHILDLAVQSAQKGRAVPAKYA</sequence>
<dbReference type="Gene3D" id="3.40.50.720">
    <property type="entry name" value="NAD(P)-binding Rossmann-like Domain"/>
    <property type="match status" value="1"/>
</dbReference>
<evidence type="ECO:0000313" key="5">
    <source>
        <dbReference type="Proteomes" id="UP000520814"/>
    </source>
</evidence>
<protein>
    <submittedName>
        <fullName evidence="4">Putative dehydrogenase</fullName>
    </submittedName>
</protein>
<dbReference type="InterPro" id="IPR050463">
    <property type="entry name" value="Gfo/Idh/MocA_oxidrdct_glycsds"/>
</dbReference>
<organism evidence="4 5">
    <name type="scientific">Armatimonas rosea</name>
    <dbReference type="NCBI Taxonomy" id="685828"/>
    <lineage>
        <taxon>Bacteria</taxon>
        <taxon>Bacillati</taxon>
        <taxon>Armatimonadota</taxon>
        <taxon>Armatimonadia</taxon>
        <taxon>Armatimonadales</taxon>
        <taxon>Armatimonadaceae</taxon>
        <taxon>Armatimonas</taxon>
    </lineage>
</organism>
<accession>A0A7W9SLY5</accession>
<keyword evidence="5" id="KW-1185">Reference proteome</keyword>
<dbReference type="InterPro" id="IPR036291">
    <property type="entry name" value="NAD(P)-bd_dom_sf"/>
</dbReference>
<evidence type="ECO:0000259" key="3">
    <source>
        <dbReference type="Pfam" id="PF22725"/>
    </source>
</evidence>
<dbReference type="PANTHER" id="PTHR43818:SF11">
    <property type="entry name" value="BCDNA.GH03377"/>
    <property type="match status" value="1"/>
</dbReference>
<keyword evidence="1" id="KW-0560">Oxidoreductase</keyword>
<reference evidence="4 5" key="1">
    <citation type="submission" date="2020-08" db="EMBL/GenBank/DDBJ databases">
        <title>Genomic Encyclopedia of Type Strains, Phase IV (KMG-IV): sequencing the most valuable type-strain genomes for metagenomic binning, comparative biology and taxonomic classification.</title>
        <authorList>
            <person name="Goeker M."/>
        </authorList>
    </citation>
    <scope>NUCLEOTIDE SEQUENCE [LARGE SCALE GENOMIC DNA]</scope>
    <source>
        <strain evidence="4 5">DSM 23562</strain>
    </source>
</reference>
<dbReference type="EMBL" id="JACHGW010000001">
    <property type="protein sequence ID" value="MBB6048284.1"/>
    <property type="molecule type" value="Genomic_DNA"/>
</dbReference>
<dbReference type="PANTHER" id="PTHR43818">
    <property type="entry name" value="BCDNA.GH03377"/>
    <property type="match status" value="1"/>
</dbReference>
<dbReference type="SUPFAM" id="SSF51735">
    <property type="entry name" value="NAD(P)-binding Rossmann-fold domains"/>
    <property type="match status" value="1"/>
</dbReference>
<evidence type="ECO:0000259" key="2">
    <source>
        <dbReference type="Pfam" id="PF01408"/>
    </source>
</evidence>
<dbReference type="Pfam" id="PF22725">
    <property type="entry name" value="GFO_IDH_MocA_C3"/>
    <property type="match status" value="1"/>
</dbReference>
<proteinExistence type="predicted"/>
<dbReference type="SUPFAM" id="SSF55347">
    <property type="entry name" value="Glyceraldehyde-3-phosphate dehydrogenase-like, C-terminal domain"/>
    <property type="match status" value="1"/>
</dbReference>
<name>A0A7W9SLY5_ARMRO</name>
<dbReference type="AlphaFoldDB" id="A0A7W9SLY5"/>
<feature type="domain" description="GFO/IDH/MocA-like oxidoreductase" evidence="3">
    <location>
        <begin position="133"/>
        <end position="261"/>
    </location>
</feature>
<dbReference type="Proteomes" id="UP000520814">
    <property type="component" value="Unassembled WGS sequence"/>
</dbReference>
<feature type="domain" description="Gfo/Idh/MocA-like oxidoreductase N-terminal" evidence="2">
    <location>
        <begin position="4"/>
        <end position="124"/>
    </location>
</feature>
<dbReference type="Pfam" id="PF01408">
    <property type="entry name" value="GFO_IDH_MocA"/>
    <property type="match status" value="1"/>
</dbReference>
<evidence type="ECO:0000256" key="1">
    <source>
        <dbReference type="ARBA" id="ARBA00023002"/>
    </source>
</evidence>
<dbReference type="GO" id="GO:0000166">
    <property type="term" value="F:nucleotide binding"/>
    <property type="evidence" value="ECO:0007669"/>
    <property type="project" value="InterPro"/>
</dbReference>
<dbReference type="Gene3D" id="3.30.360.10">
    <property type="entry name" value="Dihydrodipicolinate Reductase, domain 2"/>
    <property type="match status" value="1"/>
</dbReference>
<gene>
    <name evidence="4" type="ORF">HNQ39_000046</name>
</gene>
<comment type="caution">
    <text evidence="4">The sequence shown here is derived from an EMBL/GenBank/DDBJ whole genome shotgun (WGS) entry which is preliminary data.</text>
</comment>
<dbReference type="InterPro" id="IPR055170">
    <property type="entry name" value="GFO_IDH_MocA-like_dom"/>
</dbReference>
<dbReference type="RefSeq" id="WP_184191737.1">
    <property type="nucleotide sequence ID" value="NZ_JACHGW010000001.1"/>
</dbReference>